<proteinExistence type="predicted"/>
<dbReference type="Proteomes" id="UP000054279">
    <property type="component" value="Unassembled WGS sequence"/>
</dbReference>
<evidence type="ECO:0000313" key="2">
    <source>
        <dbReference type="EMBL" id="KIJ32677.1"/>
    </source>
</evidence>
<dbReference type="HOGENOM" id="CLU_1230575_0_0_1"/>
<feature type="compositionally biased region" description="Basic and acidic residues" evidence="1">
    <location>
        <begin position="213"/>
        <end position="225"/>
    </location>
</feature>
<evidence type="ECO:0000256" key="1">
    <source>
        <dbReference type="SAM" id="MobiDB-lite"/>
    </source>
</evidence>
<gene>
    <name evidence="2" type="ORF">M422DRAFT_265436</name>
</gene>
<dbReference type="EMBL" id="KN837223">
    <property type="protein sequence ID" value="KIJ32677.1"/>
    <property type="molecule type" value="Genomic_DNA"/>
</dbReference>
<reference evidence="2 3" key="1">
    <citation type="submission" date="2014-06" db="EMBL/GenBank/DDBJ databases">
        <title>Evolutionary Origins and Diversification of the Mycorrhizal Mutualists.</title>
        <authorList>
            <consortium name="DOE Joint Genome Institute"/>
            <consortium name="Mycorrhizal Genomics Consortium"/>
            <person name="Kohler A."/>
            <person name="Kuo A."/>
            <person name="Nagy L.G."/>
            <person name="Floudas D."/>
            <person name="Copeland A."/>
            <person name="Barry K.W."/>
            <person name="Cichocki N."/>
            <person name="Veneault-Fourrey C."/>
            <person name="LaButti K."/>
            <person name="Lindquist E.A."/>
            <person name="Lipzen A."/>
            <person name="Lundell T."/>
            <person name="Morin E."/>
            <person name="Murat C."/>
            <person name="Riley R."/>
            <person name="Ohm R."/>
            <person name="Sun H."/>
            <person name="Tunlid A."/>
            <person name="Henrissat B."/>
            <person name="Grigoriev I.V."/>
            <person name="Hibbett D.S."/>
            <person name="Martin F."/>
        </authorList>
    </citation>
    <scope>NUCLEOTIDE SEQUENCE [LARGE SCALE GENOMIC DNA]</scope>
    <source>
        <strain evidence="2 3">SS14</strain>
    </source>
</reference>
<evidence type="ECO:0000313" key="3">
    <source>
        <dbReference type="Proteomes" id="UP000054279"/>
    </source>
</evidence>
<dbReference type="AlphaFoldDB" id="A0A0C9UTV2"/>
<keyword evidence="3" id="KW-1185">Reference proteome</keyword>
<organism evidence="2 3">
    <name type="scientific">Sphaerobolus stellatus (strain SS14)</name>
    <dbReference type="NCBI Taxonomy" id="990650"/>
    <lineage>
        <taxon>Eukaryota</taxon>
        <taxon>Fungi</taxon>
        <taxon>Dikarya</taxon>
        <taxon>Basidiomycota</taxon>
        <taxon>Agaricomycotina</taxon>
        <taxon>Agaricomycetes</taxon>
        <taxon>Phallomycetidae</taxon>
        <taxon>Geastrales</taxon>
        <taxon>Sphaerobolaceae</taxon>
        <taxon>Sphaerobolus</taxon>
    </lineage>
</organism>
<feature type="region of interest" description="Disordered" evidence="1">
    <location>
        <begin position="193"/>
        <end position="225"/>
    </location>
</feature>
<protein>
    <submittedName>
        <fullName evidence="2">Uncharacterized protein</fullName>
    </submittedName>
</protein>
<name>A0A0C9UTV2_SPHS4</name>
<sequence length="225" mass="24978">MVLPNSHGAIVLEYLSTPNMSIIARSLSVQALHLIILRGQCLNRLDIFGDRDFSTLAHLIISNSGFFAARTVSDAITRLHSFGVESLNMLPFLTHLAIPLKISRHHHAFEVERTKPILAFSHNIGPSLRLIVDEVLDRLALFVEDTRYVVMPRIPFSARTFVANSDPLNASHIAVAGAPWEHHRFGPKLQIWGNAVPGQDGTGQDKNNRHNGTGKDRTVEDDITD</sequence>
<accession>A0A0C9UTV2</accession>